<dbReference type="Gramene" id="rna22266">
    <property type="protein sequence ID" value="RHN60066.1"/>
    <property type="gene ID" value="gene22266"/>
</dbReference>
<dbReference type="AlphaFoldDB" id="A0A396I355"/>
<keyword evidence="1" id="KW-0472">Membrane</keyword>
<name>A0A396I355_MEDTR</name>
<accession>A0A396I355</accession>
<protein>
    <submittedName>
        <fullName evidence="3">Putative Late nodulin</fullName>
    </submittedName>
</protein>
<dbReference type="Proteomes" id="UP000265566">
    <property type="component" value="Chromosome 4"/>
</dbReference>
<feature type="transmembrane region" description="Helical" evidence="1">
    <location>
        <begin position="7"/>
        <end position="25"/>
    </location>
</feature>
<evidence type="ECO:0000313" key="3">
    <source>
        <dbReference type="EMBL" id="RHN60066.1"/>
    </source>
</evidence>
<organism evidence="3">
    <name type="scientific">Medicago truncatula</name>
    <name type="common">Barrel medic</name>
    <name type="synonym">Medicago tribuloides</name>
    <dbReference type="NCBI Taxonomy" id="3880"/>
    <lineage>
        <taxon>Eukaryota</taxon>
        <taxon>Viridiplantae</taxon>
        <taxon>Streptophyta</taxon>
        <taxon>Embryophyta</taxon>
        <taxon>Tracheophyta</taxon>
        <taxon>Spermatophyta</taxon>
        <taxon>Magnoliopsida</taxon>
        <taxon>eudicotyledons</taxon>
        <taxon>Gunneridae</taxon>
        <taxon>Pentapetalae</taxon>
        <taxon>rosids</taxon>
        <taxon>fabids</taxon>
        <taxon>Fabales</taxon>
        <taxon>Fabaceae</taxon>
        <taxon>Papilionoideae</taxon>
        <taxon>50 kb inversion clade</taxon>
        <taxon>NPAAA clade</taxon>
        <taxon>Hologalegina</taxon>
        <taxon>IRL clade</taxon>
        <taxon>Trifolieae</taxon>
        <taxon>Medicago</taxon>
    </lineage>
</organism>
<dbReference type="Pfam" id="PF07127">
    <property type="entry name" value="Nodulin_late"/>
    <property type="match status" value="1"/>
</dbReference>
<sequence>MVAVTKLINVMLIFLTLFLGALSIFPEHNECRTSFDCRKYFCQLPLRPTCNYVEIFRHYYDTTCGCA</sequence>
<comment type="caution">
    <text evidence="3">The sequence shown here is derived from an EMBL/GenBank/DDBJ whole genome shotgun (WGS) entry which is preliminary data.</text>
</comment>
<reference evidence="3" key="1">
    <citation type="journal article" date="2018" name="Nat. Plants">
        <title>Whole-genome landscape of Medicago truncatula symbiotic genes.</title>
        <authorList>
            <person name="Pecrix Y."/>
            <person name="Gamas P."/>
            <person name="Carrere S."/>
        </authorList>
    </citation>
    <scope>NUCLEOTIDE SEQUENCE</scope>
    <source>
        <tissue evidence="3">Leaves</tissue>
    </source>
</reference>
<keyword evidence="1" id="KW-1133">Transmembrane helix</keyword>
<dbReference type="EMBL" id="PSQE01000004">
    <property type="protein sequence ID" value="RHN60066.1"/>
    <property type="molecule type" value="Genomic_DNA"/>
</dbReference>
<proteinExistence type="predicted"/>
<dbReference type="GO" id="GO:0046872">
    <property type="term" value="F:metal ion binding"/>
    <property type="evidence" value="ECO:0007669"/>
    <property type="project" value="InterPro"/>
</dbReference>
<evidence type="ECO:0000256" key="1">
    <source>
        <dbReference type="SAM" id="Phobius"/>
    </source>
</evidence>
<feature type="domain" description="Late nodulin" evidence="2">
    <location>
        <begin position="1"/>
        <end position="51"/>
    </location>
</feature>
<keyword evidence="1" id="KW-0812">Transmembrane</keyword>
<gene>
    <name evidence="3" type="ORF">MtrunA17_Chr4g0021161</name>
</gene>
<evidence type="ECO:0000259" key="2">
    <source>
        <dbReference type="Pfam" id="PF07127"/>
    </source>
</evidence>
<dbReference type="InterPro" id="IPR009810">
    <property type="entry name" value="Nodulin_late_dom"/>
</dbReference>